<evidence type="ECO:0000256" key="5">
    <source>
        <dbReference type="SAM" id="SignalP"/>
    </source>
</evidence>
<dbReference type="EC" id="2.7.13.3" evidence="2"/>
<dbReference type="RefSeq" id="WP_159442203.1">
    <property type="nucleotide sequence ID" value="NZ_FSRA01000001.1"/>
</dbReference>
<dbReference type="Gene3D" id="1.10.287.130">
    <property type="match status" value="1"/>
</dbReference>
<dbReference type="CDD" id="cd00075">
    <property type="entry name" value="HATPase"/>
    <property type="match status" value="1"/>
</dbReference>
<name>A0A1N6DBV7_9BACT</name>
<dbReference type="InterPro" id="IPR013783">
    <property type="entry name" value="Ig-like_fold"/>
</dbReference>
<dbReference type="PRINTS" id="PR00344">
    <property type="entry name" value="BCTRLSENSOR"/>
</dbReference>
<dbReference type="Gene3D" id="2.130.10.10">
    <property type="entry name" value="YVTN repeat-like/Quinoprotein amine dehydrogenase"/>
    <property type="match status" value="2"/>
</dbReference>
<dbReference type="InterPro" id="IPR015943">
    <property type="entry name" value="WD40/YVTN_repeat-like_dom_sf"/>
</dbReference>
<dbReference type="FunFam" id="1.10.287.130:FF:000045">
    <property type="entry name" value="Two-component system sensor histidine kinase/response regulator"/>
    <property type="match status" value="1"/>
</dbReference>
<dbReference type="Pfam" id="PF00512">
    <property type="entry name" value="HisKA"/>
    <property type="match status" value="1"/>
</dbReference>
<dbReference type="Gene3D" id="3.30.565.10">
    <property type="entry name" value="Histidine kinase-like ATPase, C-terminal domain"/>
    <property type="match status" value="1"/>
</dbReference>
<keyword evidence="4" id="KW-0812">Transmembrane</keyword>
<dbReference type="PANTHER" id="PTHR43547:SF2">
    <property type="entry name" value="HYBRID SIGNAL TRANSDUCTION HISTIDINE KINASE C"/>
    <property type="match status" value="1"/>
</dbReference>
<keyword evidence="5" id="KW-0732">Signal</keyword>
<dbReference type="InterPro" id="IPR011110">
    <property type="entry name" value="Reg_prop"/>
</dbReference>
<dbReference type="InterPro" id="IPR005467">
    <property type="entry name" value="His_kinase_dom"/>
</dbReference>
<feature type="transmembrane region" description="Helical" evidence="4">
    <location>
        <begin position="771"/>
        <end position="793"/>
    </location>
</feature>
<sequence length="1049" mass="119650">MRMRLLFLLGMMLCGIFKASSQQYTFRHYQVEDGLSHNTVWCAYQDSKGFMWFGTKDGLNRFDGTSFKIFRNNAEDSTSIGNNFIRCLFEDNKKRLWIGTDNGIYLYQPETEKFRLLPASNIAAVIWSIKSDSKGNIWFLIGERIYQYNEQLNRAIPVFSGSQETITSLCIDSGDQLWYTANELLKCYDPGKGTLTSFDIFSHSHPTEIKIINTILDCRNGKLLLGTTTQGIKIFDITTGTYKDALLSNSDKTPVYVRDFVQINDNEYWVAAESGIYVYDLDKNTYTNLKKDYNDPYSLSDNSIYTVCKDKEGGLWAGTFFGGINYFPKQYAPFHKYFPNNNPRTLSGNAVREITQDKYGNLWIGTEDNGLNKLNPKTGNITHYLPGGKPGDISHSNVHGLLAKGNELWIGLFHHGIDIMNINTGKVIKKYTKANCNLNYNFILSIIRAQSGEILIGSQADLMQYDTATENFTNVKEVLENYNIHNVMQSSDGTVWIATHGQGLLHYNSASASRGQYRYDPLNRSSIGSNMVNSTFEDSKGVLWVATEGGGICRLDRKQNKFTRYTTKTGWPSDYIFKILEDEQYKLWVSTSRGLVCFDPEKETLQLFTQAHGLLNDQFNYNSGYKDKEGNMYFGSVRGMISFNPRSFIRDTFTPPLYITDFRISSKETPSKPGQTRFVMITPEIELAYNEASFSIDFAALSYTAPTMTQYAYTMEGLDNNWINTKSNKAYFTDLSPGTYTFAVKAAGNNGKWGEPVAVTIKISPPFWASIWAYLFYTLTIAAIVYYIARFYYKRIQEKKRIRLLQIEHERNIEIYQAKMNFLTNIAHEIRSPLTLIKGPLEKVIKQAIHIPAIAKNLARMEKSTNRLVNLTNQLLDFRKTEAKGFSLTFRKIDVSKLLEDIFFSFKPLAEQKHISFSLQPLPALHAYVDEEALHKILSNLFSNAIKYSQHSVKIRLQQPTTEYFIIEFSNDGYIIPASKKEKIFEPFFRLSENQHQEGTGIGLPLSRSLAELHGGTLYISEDVTSKNVFILKIPLIISTDNLISSHEI</sequence>
<proteinExistence type="predicted"/>
<dbReference type="InterPro" id="IPR036097">
    <property type="entry name" value="HisK_dim/P_sf"/>
</dbReference>
<dbReference type="FunFam" id="2.60.40.10:FF:000791">
    <property type="entry name" value="Two-component system sensor histidine kinase/response regulator"/>
    <property type="match status" value="1"/>
</dbReference>
<dbReference type="Proteomes" id="UP000185003">
    <property type="component" value="Unassembled WGS sequence"/>
</dbReference>
<dbReference type="SUPFAM" id="SSF101898">
    <property type="entry name" value="NHL repeat"/>
    <property type="match status" value="1"/>
</dbReference>
<dbReference type="Gene3D" id="2.60.40.10">
    <property type="entry name" value="Immunoglobulins"/>
    <property type="match status" value="1"/>
</dbReference>
<dbReference type="SUPFAM" id="SSF55874">
    <property type="entry name" value="ATPase domain of HSP90 chaperone/DNA topoisomerase II/histidine kinase"/>
    <property type="match status" value="1"/>
</dbReference>
<dbReference type="SUPFAM" id="SSF50998">
    <property type="entry name" value="Quinoprotein alcohol dehydrogenase-like"/>
    <property type="match status" value="1"/>
</dbReference>
<dbReference type="PANTHER" id="PTHR43547">
    <property type="entry name" value="TWO-COMPONENT HISTIDINE KINASE"/>
    <property type="match status" value="1"/>
</dbReference>
<keyword evidence="7" id="KW-0418">Kinase</keyword>
<dbReference type="EMBL" id="FSRA01000001">
    <property type="protein sequence ID" value="SIN68281.1"/>
    <property type="molecule type" value="Genomic_DNA"/>
</dbReference>
<evidence type="ECO:0000256" key="3">
    <source>
        <dbReference type="ARBA" id="ARBA00022553"/>
    </source>
</evidence>
<evidence type="ECO:0000256" key="1">
    <source>
        <dbReference type="ARBA" id="ARBA00000085"/>
    </source>
</evidence>
<organism evidence="7 8">
    <name type="scientific">Chitinophaga niabensis</name>
    <dbReference type="NCBI Taxonomy" id="536979"/>
    <lineage>
        <taxon>Bacteria</taxon>
        <taxon>Pseudomonadati</taxon>
        <taxon>Bacteroidota</taxon>
        <taxon>Chitinophagia</taxon>
        <taxon>Chitinophagales</taxon>
        <taxon>Chitinophagaceae</taxon>
        <taxon>Chitinophaga</taxon>
    </lineage>
</organism>
<accession>A0A1N6DBV7</accession>
<keyword evidence="7" id="KW-0808">Transferase</keyword>
<dbReference type="InterPro" id="IPR036890">
    <property type="entry name" value="HATPase_C_sf"/>
</dbReference>
<gene>
    <name evidence="7" type="ORF">SAMN04488055_0591</name>
</gene>
<keyword evidence="4" id="KW-1133">Transmembrane helix</keyword>
<dbReference type="SUPFAM" id="SSF47384">
    <property type="entry name" value="Homodimeric domain of signal transducing histidine kinase"/>
    <property type="match status" value="1"/>
</dbReference>
<dbReference type="InterPro" id="IPR011047">
    <property type="entry name" value="Quinoprotein_ADH-like_sf"/>
</dbReference>
<dbReference type="InterPro" id="IPR004358">
    <property type="entry name" value="Sig_transdc_His_kin-like_C"/>
</dbReference>
<feature type="chain" id="PRO_5009935441" description="histidine kinase" evidence="5">
    <location>
        <begin position="20"/>
        <end position="1049"/>
    </location>
</feature>
<dbReference type="Pfam" id="PF07494">
    <property type="entry name" value="Reg_prop"/>
    <property type="match status" value="5"/>
</dbReference>
<dbReference type="CDD" id="cd00082">
    <property type="entry name" value="HisKA"/>
    <property type="match status" value="1"/>
</dbReference>
<dbReference type="InterPro" id="IPR003594">
    <property type="entry name" value="HATPase_dom"/>
</dbReference>
<dbReference type="AlphaFoldDB" id="A0A1N6DBV7"/>
<dbReference type="InterPro" id="IPR003661">
    <property type="entry name" value="HisK_dim/P_dom"/>
</dbReference>
<keyword evidence="8" id="KW-1185">Reference proteome</keyword>
<protein>
    <recommendedName>
        <fullName evidence="2">histidine kinase</fullName>
        <ecNumber evidence="2">2.7.13.3</ecNumber>
    </recommendedName>
</protein>
<feature type="domain" description="Histidine kinase" evidence="6">
    <location>
        <begin position="825"/>
        <end position="1038"/>
    </location>
</feature>
<evidence type="ECO:0000313" key="8">
    <source>
        <dbReference type="Proteomes" id="UP000185003"/>
    </source>
</evidence>
<dbReference type="GO" id="GO:0000155">
    <property type="term" value="F:phosphorelay sensor kinase activity"/>
    <property type="evidence" value="ECO:0007669"/>
    <property type="project" value="InterPro"/>
</dbReference>
<evidence type="ECO:0000256" key="4">
    <source>
        <dbReference type="SAM" id="Phobius"/>
    </source>
</evidence>
<keyword evidence="4" id="KW-0472">Membrane</keyword>
<dbReference type="OrthoDB" id="9809670at2"/>
<feature type="signal peptide" evidence="5">
    <location>
        <begin position="1"/>
        <end position="19"/>
    </location>
</feature>
<dbReference type="Pfam" id="PF02518">
    <property type="entry name" value="HATPase_c"/>
    <property type="match status" value="1"/>
</dbReference>
<dbReference type="STRING" id="536979.SAMN04488055_0591"/>
<dbReference type="SMART" id="SM00388">
    <property type="entry name" value="HisKA"/>
    <property type="match status" value="1"/>
</dbReference>
<evidence type="ECO:0000259" key="6">
    <source>
        <dbReference type="PROSITE" id="PS50109"/>
    </source>
</evidence>
<evidence type="ECO:0000256" key="2">
    <source>
        <dbReference type="ARBA" id="ARBA00012438"/>
    </source>
</evidence>
<dbReference type="Pfam" id="PF07495">
    <property type="entry name" value="Y_Y_Y"/>
    <property type="match status" value="1"/>
</dbReference>
<reference evidence="7 8" key="1">
    <citation type="submission" date="2016-11" db="EMBL/GenBank/DDBJ databases">
        <authorList>
            <person name="Jaros S."/>
            <person name="Januszkiewicz K."/>
            <person name="Wedrychowicz H."/>
        </authorList>
    </citation>
    <scope>NUCLEOTIDE SEQUENCE [LARGE SCALE GENOMIC DNA]</scope>
    <source>
        <strain evidence="7 8">DSM 24787</strain>
    </source>
</reference>
<dbReference type="SMART" id="SM00387">
    <property type="entry name" value="HATPase_c"/>
    <property type="match status" value="1"/>
</dbReference>
<dbReference type="InterPro" id="IPR011123">
    <property type="entry name" value="Y_Y_Y"/>
</dbReference>
<comment type="catalytic activity">
    <reaction evidence="1">
        <text>ATP + protein L-histidine = ADP + protein N-phospho-L-histidine.</text>
        <dbReference type="EC" id="2.7.13.3"/>
    </reaction>
</comment>
<dbReference type="PROSITE" id="PS50109">
    <property type="entry name" value="HIS_KIN"/>
    <property type="match status" value="1"/>
</dbReference>
<evidence type="ECO:0000313" key="7">
    <source>
        <dbReference type="EMBL" id="SIN68281.1"/>
    </source>
</evidence>
<keyword evidence="3" id="KW-0597">Phosphoprotein</keyword>